<organism evidence="3">
    <name type="scientific">termite gut metagenome</name>
    <dbReference type="NCBI Taxonomy" id="433724"/>
    <lineage>
        <taxon>unclassified sequences</taxon>
        <taxon>metagenomes</taxon>
        <taxon>organismal metagenomes</taxon>
    </lineage>
</organism>
<evidence type="ECO:0000259" key="1">
    <source>
        <dbReference type="Pfam" id="PF00175"/>
    </source>
</evidence>
<dbReference type="AlphaFoldDB" id="A0A5J4RW09"/>
<dbReference type="SUPFAM" id="SSF52343">
    <property type="entry name" value="Ferredoxin reductase-like, C-terminal NADP-linked domain"/>
    <property type="match status" value="1"/>
</dbReference>
<name>A0A5J4RW09_9ZZZZ</name>
<dbReference type="EMBL" id="SNRY01000724">
    <property type="protein sequence ID" value="KAA6337171.1"/>
    <property type="molecule type" value="Genomic_DNA"/>
</dbReference>
<dbReference type="Gene3D" id="3.40.50.80">
    <property type="entry name" value="Nucleotide-binding domain of ferredoxin-NADP reductase (FNR) module"/>
    <property type="match status" value="1"/>
</dbReference>
<comment type="caution">
    <text evidence="3">The sequence shown here is derived from an EMBL/GenBank/DDBJ whole genome shotgun (WGS) entry which is preliminary data.</text>
</comment>
<dbReference type="InterPro" id="IPR019480">
    <property type="entry name" value="Dihydroorotate_DH_Fe-S-bd"/>
</dbReference>
<proteinExistence type="predicted"/>
<dbReference type="Pfam" id="PF00175">
    <property type="entry name" value="NAD_binding_1"/>
    <property type="match status" value="1"/>
</dbReference>
<dbReference type="PRINTS" id="PR00409">
    <property type="entry name" value="PHDIOXRDTASE"/>
</dbReference>
<dbReference type="PANTHER" id="PTHR43513">
    <property type="entry name" value="DIHYDROOROTATE DEHYDROGENASE B (NAD(+)), ELECTRON TRANSFER SUBUNIT"/>
    <property type="match status" value="1"/>
</dbReference>
<dbReference type="InterPro" id="IPR037117">
    <property type="entry name" value="Dihydroorotate_DH_ele_sf"/>
</dbReference>
<dbReference type="InterPro" id="IPR001433">
    <property type="entry name" value="OxRdtase_FAD/NAD-bd"/>
</dbReference>
<dbReference type="InterPro" id="IPR039261">
    <property type="entry name" value="FNR_nucleotide-bd"/>
</dbReference>
<accession>A0A5J4RW09</accession>
<dbReference type="InterPro" id="IPR050353">
    <property type="entry name" value="PyrK_electron_transfer"/>
</dbReference>
<evidence type="ECO:0000313" key="3">
    <source>
        <dbReference type="EMBL" id="KAA6337171.1"/>
    </source>
</evidence>
<dbReference type="Gene3D" id="2.10.240.10">
    <property type="entry name" value="Dihydroorotate dehydrogenase, electron transfer subunit"/>
    <property type="match status" value="1"/>
</dbReference>
<protein>
    <submittedName>
        <fullName evidence="3">Dihydroorotate dehydrogenase B (NAD(+)) electron transfer subunit</fullName>
    </submittedName>
</protein>
<feature type="domain" description="Oxidoreductase FAD/NAD(P)-binding" evidence="1">
    <location>
        <begin position="11"/>
        <end position="100"/>
    </location>
</feature>
<feature type="domain" description="Dihydroorotate dehydrogenase electron transfer subunit iron-sulphur cluster binding" evidence="2">
    <location>
        <begin position="116"/>
        <end position="152"/>
    </location>
</feature>
<evidence type="ECO:0000259" key="2">
    <source>
        <dbReference type="Pfam" id="PF10418"/>
    </source>
</evidence>
<gene>
    <name evidence="3" type="ORF">EZS27_014734</name>
</gene>
<dbReference type="GO" id="GO:0016491">
    <property type="term" value="F:oxidoreductase activity"/>
    <property type="evidence" value="ECO:0007669"/>
    <property type="project" value="InterPro"/>
</dbReference>
<reference evidence="3" key="1">
    <citation type="submission" date="2019-03" db="EMBL/GenBank/DDBJ databases">
        <title>Single cell metagenomics reveals metabolic interactions within the superorganism composed of flagellate Streblomastix strix and complex community of Bacteroidetes bacteria on its surface.</title>
        <authorList>
            <person name="Treitli S.C."/>
            <person name="Kolisko M."/>
            <person name="Husnik F."/>
            <person name="Keeling P."/>
            <person name="Hampl V."/>
        </authorList>
    </citation>
    <scope>NUCLEOTIDE SEQUENCE</scope>
    <source>
        <strain evidence="3">STM</strain>
    </source>
</reference>
<sequence length="156" mass="16952">MPLSVSDKMLLIGGGVGVAPLLFLGEQLRKMGSNPTFLLGAKSKKDLLQLDNFGTYGNVYITTEDGSCGEKGYVTQHPILNKIRFDRIYACGPRPMMIAIAKYAKANDIFCEVSLENTMACGIGVCLCCVEDTIDGHLCICKEGPVLNSNKLVWQI</sequence>
<dbReference type="PANTHER" id="PTHR43513:SF3">
    <property type="entry name" value="DIHYDROOROTATE DEHYDROGENASE B (NAD(+)), ELECTRON TRANSFER SUBUNIT-RELATED"/>
    <property type="match status" value="1"/>
</dbReference>
<dbReference type="Pfam" id="PF10418">
    <property type="entry name" value="DHODB_Fe-S_bind"/>
    <property type="match status" value="1"/>
</dbReference>